<dbReference type="AlphaFoldDB" id="A0A182WNF4"/>
<protein>
    <submittedName>
        <fullName evidence="1">Uncharacterized protein</fullName>
    </submittedName>
</protein>
<sequence length="43" mass="4788">VAYHNVLAEDREDFLPVPPSLPCCFPLINLLQPKKPVSVSINI</sequence>
<reference evidence="1" key="2">
    <citation type="submission" date="2020-05" db="UniProtKB">
        <authorList>
            <consortium name="EnsemblMetazoa"/>
        </authorList>
    </citation>
    <scope>IDENTIFICATION</scope>
    <source>
        <strain evidence="1">MINIMUS1</strain>
    </source>
</reference>
<evidence type="ECO:0000313" key="2">
    <source>
        <dbReference type="Proteomes" id="UP000075920"/>
    </source>
</evidence>
<keyword evidence="2" id="KW-1185">Reference proteome</keyword>
<evidence type="ECO:0000313" key="1">
    <source>
        <dbReference type="EnsemblMetazoa" id="AMIN014244-PB"/>
    </source>
</evidence>
<dbReference type="EnsemblMetazoa" id="AMIN014244-RB">
    <property type="protein sequence ID" value="AMIN014244-PB"/>
    <property type="gene ID" value="AMIN014244"/>
</dbReference>
<reference evidence="2" key="1">
    <citation type="submission" date="2013-03" db="EMBL/GenBank/DDBJ databases">
        <title>The Genome Sequence of Anopheles minimus MINIMUS1.</title>
        <authorList>
            <consortium name="The Broad Institute Genomics Platform"/>
            <person name="Neafsey D.E."/>
            <person name="Walton C."/>
            <person name="Walker B."/>
            <person name="Young S.K."/>
            <person name="Zeng Q."/>
            <person name="Gargeya S."/>
            <person name="Fitzgerald M."/>
            <person name="Haas B."/>
            <person name="Abouelleil A."/>
            <person name="Allen A.W."/>
            <person name="Alvarado L."/>
            <person name="Arachchi H.M."/>
            <person name="Berlin A.M."/>
            <person name="Chapman S.B."/>
            <person name="Gainer-Dewar J."/>
            <person name="Goldberg J."/>
            <person name="Griggs A."/>
            <person name="Gujja S."/>
            <person name="Hansen M."/>
            <person name="Howarth C."/>
            <person name="Imamovic A."/>
            <person name="Ireland A."/>
            <person name="Larimer J."/>
            <person name="McCowan C."/>
            <person name="Murphy C."/>
            <person name="Pearson M."/>
            <person name="Poon T.W."/>
            <person name="Priest M."/>
            <person name="Roberts A."/>
            <person name="Saif S."/>
            <person name="Shea T."/>
            <person name="Sisk P."/>
            <person name="Sykes S."/>
            <person name="Wortman J."/>
            <person name="Nusbaum C."/>
            <person name="Birren B."/>
        </authorList>
    </citation>
    <scope>NUCLEOTIDE SEQUENCE [LARGE SCALE GENOMIC DNA]</scope>
    <source>
        <strain evidence="2">MINIMUS1</strain>
    </source>
</reference>
<proteinExistence type="predicted"/>
<name>A0A182WNF4_9DIPT</name>
<dbReference type="Proteomes" id="UP000075920">
    <property type="component" value="Unassembled WGS sequence"/>
</dbReference>
<dbReference type="VEuPathDB" id="VectorBase:AMIN014244"/>
<organism evidence="1 2">
    <name type="scientific">Anopheles minimus</name>
    <dbReference type="NCBI Taxonomy" id="112268"/>
    <lineage>
        <taxon>Eukaryota</taxon>
        <taxon>Metazoa</taxon>
        <taxon>Ecdysozoa</taxon>
        <taxon>Arthropoda</taxon>
        <taxon>Hexapoda</taxon>
        <taxon>Insecta</taxon>
        <taxon>Pterygota</taxon>
        <taxon>Neoptera</taxon>
        <taxon>Endopterygota</taxon>
        <taxon>Diptera</taxon>
        <taxon>Nematocera</taxon>
        <taxon>Culicoidea</taxon>
        <taxon>Culicidae</taxon>
        <taxon>Anophelinae</taxon>
        <taxon>Anopheles</taxon>
    </lineage>
</organism>
<accession>A0A182WNF4</accession>